<name>A0ACD3AYI2_9AGAR</name>
<evidence type="ECO:0000313" key="1">
    <source>
        <dbReference type="EMBL" id="TFK70339.1"/>
    </source>
</evidence>
<gene>
    <name evidence="1" type="ORF">BDN72DRAFT_839275</name>
</gene>
<evidence type="ECO:0000313" key="2">
    <source>
        <dbReference type="Proteomes" id="UP000308600"/>
    </source>
</evidence>
<dbReference type="Proteomes" id="UP000308600">
    <property type="component" value="Unassembled WGS sequence"/>
</dbReference>
<keyword evidence="2" id="KW-1185">Reference proteome</keyword>
<proteinExistence type="predicted"/>
<organism evidence="1 2">
    <name type="scientific">Pluteus cervinus</name>
    <dbReference type="NCBI Taxonomy" id="181527"/>
    <lineage>
        <taxon>Eukaryota</taxon>
        <taxon>Fungi</taxon>
        <taxon>Dikarya</taxon>
        <taxon>Basidiomycota</taxon>
        <taxon>Agaricomycotina</taxon>
        <taxon>Agaricomycetes</taxon>
        <taxon>Agaricomycetidae</taxon>
        <taxon>Agaricales</taxon>
        <taxon>Pluteineae</taxon>
        <taxon>Pluteaceae</taxon>
        <taxon>Pluteus</taxon>
    </lineage>
</organism>
<sequence length="1222" mass="135805">MGVKSLWSLLTPVGRPVMLETVEGKIMAIDSSIWLYQFQATMRDKEGRGLVNAHVLGFLRRITKLLFYGIKPVFVFDGGAPVLKRQTLNDRKKKKSGAAETHAKVAEKLLAAHLRREAVNHTRASKGKGKEKAKEPELDEDTVYLEDIDPSVPKAPKNPKPPSSVSPKKRWDQDPYSLPDVDLREKVSEVTTAMFPDPRLATEEDLRAFIEEMRPEDFDVTSPDFRELPTEVQYEIIGDLRLKSRQTSYARLQNMLKNSQTPLDFSKQQIRNLKQRNSLTQQLLVTTDSIGKAHISIPIRIASERNRQYVLVKNEGEEGGWILALRDTGTKEKPIVVDGSSDNEAKVGSDDDDDMEEVDIPQIAPDPDLLEYRRQVTLDALAKRYPTEKPKPRPKAPVFKRNPGATPLFELSDDELPQVSHTHDSEDEDDEIAYAVQVSLDQARSGFREVSISPKAGPSTHSRISPKAGPSTLSRSPKVSPHRVVPSTPTPRQSIEDRANIFGSSTRLETALSFANTRPTPLRTPIRDSQQPVFGKPQLLGQPGMLQAAELTDSDEDMDMVEILPQSPVLPPPSPASVPVSVHVPSSNLPVAPPEVASESDDKLEEVPITSTLPKPPGRPVVPNNDLQTSEDEEMDEIQVDAAVVVEEIISVPELLPEPTRPPSPQPTPARTFESFIPTAILDVPAGTDQIEEVADEMIVQPSIEEDEEDEPIPWSRSPSPSGRQDIDPHEVSAAKPQDWDAAQEMDVQAEEGEFARFLSQVKGKNLDEVQREIDDEIKYLNEQRKAAMRDSEDITKQMINQIMTLLRLFGIPYITAPMEAEAQCAELASLGLVDGVITDDSDVFLFGAQRVFKNMFNQSKTVECFLQWDLSRELGLDRDTLVRLAFLLGSDYTDGLPGVGPVVAMELLKEFPGEDGLHKFKEWWTKVQMGRDNEEDNNSKFRRQFKKKFKKLYLSPEWPNAAVRDAYYHPTVDSSDEPFKWGLPDLDALREFLRRELGWHQSKVDDLLLPIIQKINRRGQEGAVNKQNTLTSIFGVQGGSGTLAPRKRQTYTSKRLQDVVTAFRKNRKSATPGAPPSDESAEQSVEEEGAEEPPKKKSKTKSTKSTRGKGGTATRGRGRGRGRGKAGTTSAASTRGGKKAAGDGTSKRKKRKEWEEDESEDDESAGDEFVGDGSESDGEIGTNKAAQPAESSQSLSVELRPRPKPRPAHKKARTEEVEPSA</sequence>
<protein>
    <submittedName>
        <fullName evidence="1">PIN domain-like protein</fullName>
    </submittedName>
</protein>
<dbReference type="EMBL" id="ML208315">
    <property type="protein sequence ID" value="TFK70339.1"/>
    <property type="molecule type" value="Genomic_DNA"/>
</dbReference>
<reference evidence="1 2" key="1">
    <citation type="journal article" date="2019" name="Nat. Ecol. Evol.">
        <title>Megaphylogeny resolves global patterns of mushroom evolution.</title>
        <authorList>
            <person name="Varga T."/>
            <person name="Krizsan K."/>
            <person name="Foldi C."/>
            <person name="Dima B."/>
            <person name="Sanchez-Garcia M."/>
            <person name="Sanchez-Ramirez S."/>
            <person name="Szollosi G.J."/>
            <person name="Szarkandi J.G."/>
            <person name="Papp V."/>
            <person name="Albert L."/>
            <person name="Andreopoulos W."/>
            <person name="Angelini C."/>
            <person name="Antonin V."/>
            <person name="Barry K.W."/>
            <person name="Bougher N.L."/>
            <person name="Buchanan P."/>
            <person name="Buyck B."/>
            <person name="Bense V."/>
            <person name="Catcheside P."/>
            <person name="Chovatia M."/>
            <person name="Cooper J."/>
            <person name="Damon W."/>
            <person name="Desjardin D."/>
            <person name="Finy P."/>
            <person name="Geml J."/>
            <person name="Haridas S."/>
            <person name="Hughes K."/>
            <person name="Justo A."/>
            <person name="Karasinski D."/>
            <person name="Kautmanova I."/>
            <person name="Kiss B."/>
            <person name="Kocsube S."/>
            <person name="Kotiranta H."/>
            <person name="LaButti K.M."/>
            <person name="Lechner B.E."/>
            <person name="Liimatainen K."/>
            <person name="Lipzen A."/>
            <person name="Lukacs Z."/>
            <person name="Mihaltcheva S."/>
            <person name="Morgado L.N."/>
            <person name="Niskanen T."/>
            <person name="Noordeloos M.E."/>
            <person name="Ohm R.A."/>
            <person name="Ortiz-Santana B."/>
            <person name="Ovrebo C."/>
            <person name="Racz N."/>
            <person name="Riley R."/>
            <person name="Savchenko A."/>
            <person name="Shiryaev A."/>
            <person name="Soop K."/>
            <person name="Spirin V."/>
            <person name="Szebenyi C."/>
            <person name="Tomsovsky M."/>
            <person name="Tulloss R.E."/>
            <person name="Uehling J."/>
            <person name="Grigoriev I.V."/>
            <person name="Vagvolgyi C."/>
            <person name="Papp T."/>
            <person name="Martin F.M."/>
            <person name="Miettinen O."/>
            <person name="Hibbett D.S."/>
            <person name="Nagy L.G."/>
        </authorList>
    </citation>
    <scope>NUCLEOTIDE SEQUENCE [LARGE SCALE GENOMIC DNA]</scope>
    <source>
        <strain evidence="1 2">NL-1719</strain>
    </source>
</reference>
<accession>A0ACD3AYI2</accession>